<dbReference type="InterPro" id="IPR056884">
    <property type="entry name" value="NPHP3-like_N"/>
</dbReference>
<keyword evidence="1" id="KW-0677">Repeat</keyword>
<dbReference type="GO" id="GO:0003676">
    <property type="term" value="F:nucleic acid binding"/>
    <property type="evidence" value="ECO:0007669"/>
    <property type="project" value="InterPro"/>
</dbReference>
<organism evidence="4 5">
    <name type="scientific">Agrocybe pediades</name>
    <dbReference type="NCBI Taxonomy" id="84607"/>
    <lineage>
        <taxon>Eukaryota</taxon>
        <taxon>Fungi</taxon>
        <taxon>Dikarya</taxon>
        <taxon>Basidiomycota</taxon>
        <taxon>Agaricomycotina</taxon>
        <taxon>Agaricomycetes</taxon>
        <taxon>Agaricomycetidae</taxon>
        <taxon>Agaricales</taxon>
        <taxon>Agaricineae</taxon>
        <taxon>Strophariaceae</taxon>
        <taxon>Agrocybe</taxon>
    </lineage>
</organism>
<dbReference type="SUPFAM" id="SSF52540">
    <property type="entry name" value="P-loop containing nucleoside triphosphate hydrolases"/>
    <property type="match status" value="1"/>
</dbReference>
<sequence>MCFTMISSNQGVLVSGGQFTQNDSYHGQASCGNKGWFILLGTSPAPLDILMEAVASNALHDSGATFDKPKCHPRTRVKIQDIILRWILGEDEDGRAGKQFMWLNGAAGCGKSAIAQSTVESCIEQGLPFASFFFSKSDSTRNHVGSLIATLAYQLYCAFRGTEVQKDILSAIQEDPLVFKKTLQQQFNTLIIQPLVTHFSKGQSTQHPVPFLIVIDGLDECTDCNAQKAILTGLAESLRNSNLCIPVFVASRPEHEIKLSFGSKYLKDMHAPLSLGRGEHDAYSDISLYLTDRFAEIKDDFDNRTAGRKLAQDWPGDKVIETLASKSSGQFIYAATAIRYVESTRHRPDHRLEVVLNVRPVNGEHPFTQLDSLYTMILESVLDIEKVLHVLAPHFMYFGSSFCVSVVEKLLSYDEGEVETILCDMGALVQVYEDNDQLYLRFLHASFREYLLDAARSKQFYIDMDYKVISYVTHALQYLASCYHTLHYQMVQHHNQIILSLDFRQAVLSFPLKEFLEPHSTRAEIKFVNAGSRGTAVVCVASRTFFLLKNTMSSEFSLAKRGRILALHDEKYTYKEIGAKVGNCSISGAFNTVRRAQEHNTCNSLPRSGRPPVLSTWDNRRIVRELHRNQWEPFSTISNQIQGFKEHQVKEAAHRAGLYRRVARRKPYVRPETAEKRLTWAKANQVQDWSNICWTDESSIELGERPSRRFVTRRAGEEYLPRNIAPTFKSGRKSLMVWACISHNRKGPIVRVGAVENEVDENGKKKKGGLDGDRGPLKNFLDTVRKEDGRELLVVEDGAPSHRSIVAKEARKELGFKNLDHPPSSPDLNPIEPLWLLLKNRVADIPWSRQNIDTLWHAIQKVWDEITVEEIQKHTGRMPERVNAVKKAKDMKEESSKSRFYELYFAPSTSLCAYAQLLRSFVTPFLELIEVMVIKDPTLSYIQDHQLGILRSILMQQIQQYYNDDKLAAALVLFYHMGSHRFVPVVYDADMPTGISFPTPFYMLRDFDEVDDVSSLLGIWIDSRADNLFGDNVYHRFVRQVLRDMLAGQSAEYALGPVVHSRAALPCFKELARRAPPPPPSPSGKNIDIALVTDDAEDDAHEDLDFWPVTDNTKDIHSDNYANLVFDSPNGGQWRFDYTEGYYARKDCPGSDDDDMSDALIAACKDYTRLPDDTESYYLRCLYHWFPCIQAVIPSFSVSCLAMDHSLMLERRSKAQSEGTWSSGRKTRELPAELSAERFGERGIDIVTLNNKLPIE</sequence>
<dbReference type="Pfam" id="PF13358">
    <property type="entry name" value="DDE_3"/>
    <property type="match status" value="1"/>
</dbReference>
<feature type="domain" description="Tc1-like transposase DDE" evidence="2">
    <location>
        <begin position="777"/>
        <end position="844"/>
    </location>
</feature>
<protein>
    <recommendedName>
        <fullName evidence="6">NACHT domain-containing protein</fullName>
    </recommendedName>
</protein>
<dbReference type="Pfam" id="PF24883">
    <property type="entry name" value="NPHP3_N"/>
    <property type="match status" value="1"/>
</dbReference>
<dbReference type="EMBL" id="JAACJL010000030">
    <property type="protein sequence ID" value="KAF4617369.1"/>
    <property type="molecule type" value="Genomic_DNA"/>
</dbReference>
<dbReference type="Gene3D" id="3.40.50.300">
    <property type="entry name" value="P-loop containing nucleotide triphosphate hydrolases"/>
    <property type="match status" value="1"/>
</dbReference>
<evidence type="ECO:0000256" key="1">
    <source>
        <dbReference type="ARBA" id="ARBA00022737"/>
    </source>
</evidence>
<dbReference type="InterPro" id="IPR036397">
    <property type="entry name" value="RNaseH_sf"/>
</dbReference>
<dbReference type="Proteomes" id="UP000521872">
    <property type="component" value="Unassembled WGS sequence"/>
</dbReference>
<dbReference type="AlphaFoldDB" id="A0A8H4VRH4"/>
<gene>
    <name evidence="4" type="ORF">D9613_006385</name>
</gene>
<evidence type="ECO:0000259" key="2">
    <source>
        <dbReference type="Pfam" id="PF13358"/>
    </source>
</evidence>
<proteinExistence type="predicted"/>
<keyword evidence="5" id="KW-1185">Reference proteome</keyword>
<reference evidence="4 5" key="1">
    <citation type="submission" date="2019-12" db="EMBL/GenBank/DDBJ databases">
        <authorList>
            <person name="Floudas D."/>
            <person name="Bentzer J."/>
            <person name="Ahren D."/>
            <person name="Johansson T."/>
            <person name="Persson P."/>
            <person name="Tunlid A."/>
        </authorList>
    </citation>
    <scope>NUCLEOTIDE SEQUENCE [LARGE SCALE GENOMIC DNA]</scope>
    <source>
        <strain evidence="4 5">CBS 102.39</strain>
    </source>
</reference>
<dbReference type="Gene3D" id="3.30.420.10">
    <property type="entry name" value="Ribonuclease H-like superfamily/Ribonuclease H"/>
    <property type="match status" value="1"/>
</dbReference>
<comment type="caution">
    <text evidence="4">The sequence shown here is derived from an EMBL/GenBank/DDBJ whole genome shotgun (WGS) entry which is preliminary data.</text>
</comment>
<dbReference type="InterPro" id="IPR027417">
    <property type="entry name" value="P-loop_NTPase"/>
</dbReference>
<dbReference type="PANTHER" id="PTHR10039">
    <property type="entry name" value="AMELOGENIN"/>
    <property type="match status" value="1"/>
</dbReference>
<dbReference type="InterPro" id="IPR038717">
    <property type="entry name" value="Tc1-like_DDE_dom"/>
</dbReference>
<evidence type="ECO:0000313" key="5">
    <source>
        <dbReference type="Proteomes" id="UP000521872"/>
    </source>
</evidence>
<name>A0A8H4VRH4_9AGAR</name>
<feature type="domain" description="Nephrocystin 3-like N-terminal" evidence="3">
    <location>
        <begin position="95"/>
        <end position="252"/>
    </location>
</feature>
<evidence type="ECO:0008006" key="6">
    <source>
        <dbReference type="Google" id="ProtNLM"/>
    </source>
</evidence>
<evidence type="ECO:0000259" key="3">
    <source>
        <dbReference type="Pfam" id="PF24883"/>
    </source>
</evidence>
<accession>A0A8H4VRH4</accession>
<evidence type="ECO:0000313" key="4">
    <source>
        <dbReference type="EMBL" id="KAF4617369.1"/>
    </source>
</evidence>